<dbReference type="PANTHER" id="PTHR46797">
    <property type="entry name" value="HTH-TYPE TRANSCRIPTIONAL REGULATOR"/>
    <property type="match status" value="1"/>
</dbReference>
<name>A0A3E3DUJ1_9FIRM</name>
<dbReference type="GO" id="GO:0005829">
    <property type="term" value="C:cytosol"/>
    <property type="evidence" value="ECO:0007669"/>
    <property type="project" value="TreeGrafter"/>
</dbReference>
<dbReference type="SUPFAM" id="SSF47413">
    <property type="entry name" value="lambda repressor-like DNA-binding domains"/>
    <property type="match status" value="1"/>
</dbReference>
<dbReference type="InterPro" id="IPR050807">
    <property type="entry name" value="TransReg_Diox_bact_type"/>
</dbReference>
<dbReference type="Proteomes" id="UP000261212">
    <property type="component" value="Unassembled WGS sequence"/>
</dbReference>
<protein>
    <submittedName>
        <fullName evidence="3">XRE family transcriptional regulator</fullName>
    </submittedName>
</protein>
<dbReference type="RefSeq" id="WP_117532890.1">
    <property type="nucleotide sequence ID" value="NZ_QUSM01000009.1"/>
</dbReference>
<dbReference type="PANTHER" id="PTHR46797:SF1">
    <property type="entry name" value="METHYLPHOSPHONATE SYNTHASE"/>
    <property type="match status" value="1"/>
</dbReference>
<reference evidence="3 4" key="1">
    <citation type="submission" date="2018-08" db="EMBL/GenBank/DDBJ databases">
        <title>A genome reference for cultivated species of the human gut microbiota.</title>
        <authorList>
            <person name="Zou Y."/>
            <person name="Xue W."/>
            <person name="Luo G."/>
        </authorList>
    </citation>
    <scope>NUCLEOTIDE SEQUENCE [LARGE SCALE GENOMIC DNA]</scope>
    <source>
        <strain evidence="3 4">AM25-6</strain>
    </source>
</reference>
<proteinExistence type="predicted"/>
<evidence type="ECO:0000313" key="3">
    <source>
        <dbReference type="EMBL" id="RGD72954.1"/>
    </source>
</evidence>
<dbReference type="GO" id="GO:0003677">
    <property type="term" value="F:DNA binding"/>
    <property type="evidence" value="ECO:0007669"/>
    <property type="project" value="UniProtKB-KW"/>
</dbReference>
<dbReference type="Pfam" id="PF01381">
    <property type="entry name" value="HTH_3"/>
    <property type="match status" value="1"/>
</dbReference>
<dbReference type="SMART" id="SM00530">
    <property type="entry name" value="HTH_XRE"/>
    <property type="match status" value="1"/>
</dbReference>
<dbReference type="AlphaFoldDB" id="A0A3E3DUJ1"/>
<feature type="domain" description="HTH cro/C1-type" evidence="2">
    <location>
        <begin position="12"/>
        <end position="66"/>
    </location>
</feature>
<dbReference type="PROSITE" id="PS50943">
    <property type="entry name" value="HTH_CROC1"/>
    <property type="match status" value="1"/>
</dbReference>
<dbReference type="CDD" id="cd00093">
    <property type="entry name" value="HTH_XRE"/>
    <property type="match status" value="1"/>
</dbReference>
<evidence type="ECO:0000313" key="4">
    <source>
        <dbReference type="Proteomes" id="UP000261212"/>
    </source>
</evidence>
<dbReference type="InterPro" id="IPR010982">
    <property type="entry name" value="Lambda_DNA-bd_dom_sf"/>
</dbReference>
<organism evidence="3 4">
    <name type="scientific">Anaerofustis stercorihominis</name>
    <dbReference type="NCBI Taxonomy" id="214853"/>
    <lineage>
        <taxon>Bacteria</taxon>
        <taxon>Bacillati</taxon>
        <taxon>Bacillota</taxon>
        <taxon>Clostridia</taxon>
        <taxon>Eubacteriales</taxon>
        <taxon>Eubacteriaceae</taxon>
        <taxon>Anaerofustis</taxon>
    </lineage>
</organism>
<dbReference type="GO" id="GO:0003700">
    <property type="term" value="F:DNA-binding transcription factor activity"/>
    <property type="evidence" value="ECO:0007669"/>
    <property type="project" value="TreeGrafter"/>
</dbReference>
<evidence type="ECO:0000256" key="1">
    <source>
        <dbReference type="ARBA" id="ARBA00023125"/>
    </source>
</evidence>
<keyword evidence="1" id="KW-0238">DNA-binding</keyword>
<sequence length="113" mass="13086">MKIDYLMMGERLKRQRIKQKLTQEQLAEAVDLSVSHLSHIENGNTKTSLQTVLNIANVLNISIDKILGIDFGTKTRHVPIAEIDVIFRDCSKDEKEFLLENLRLVKTQLQKRR</sequence>
<dbReference type="InterPro" id="IPR001387">
    <property type="entry name" value="Cro/C1-type_HTH"/>
</dbReference>
<evidence type="ECO:0000259" key="2">
    <source>
        <dbReference type="PROSITE" id="PS50943"/>
    </source>
</evidence>
<gene>
    <name evidence="3" type="ORF">DW687_11995</name>
</gene>
<comment type="caution">
    <text evidence="3">The sequence shown here is derived from an EMBL/GenBank/DDBJ whole genome shotgun (WGS) entry which is preliminary data.</text>
</comment>
<dbReference type="Gene3D" id="1.10.260.40">
    <property type="entry name" value="lambda repressor-like DNA-binding domains"/>
    <property type="match status" value="1"/>
</dbReference>
<accession>A0A3E3DUJ1</accession>
<dbReference type="EMBL" id="QUSM01000009">
    <property type="protein sequence ID" value="RGD72954.1"/>
    <property type="molecule type" value="Genomic_DNA"/>
</dbReference>